<dbReference type="Proteomes" id="UP000247780">
    <property type="component" value="Unassembled WGS sequence"/>
</dbReference>
<dbReference type="NCBIfam" id="TIGR00028">
    <property type="entry name" value="Mtu_PIN_fam"/>
    <property type="match status" value="1"/>
</dbReference>
<accession>A0ABX5M8X6</accession>
<organism evidence="7 8">
    <name type="scientific">Nitrosomonas eutropha</name>
    <dbReference type="NCBI Taxonomy" id="916"/>
    <lineage>
        <taxon>Bacteria</taxon>
        <taxon>Pseudomonadati</taxon>
        <taxon>Pseudomonadota</taxon>
        <taxon>Betaproteobacteria</taxon>
        <taxon>Nitrosomonadales</taxon>
        <taxon>Nitrosomonadaceae</taxon>
        <taxon>Nitrosomonas</taxon>
    </lineage>
</organism>
<reference evidence="7 8" key="1">
    <citation type="submission" date="2018-04" db="EMBL/GenBank/DDBJ databases">
        <title>Active sludge and wastewater microbial communities from Klosterneuburg, Austria.</title>
        <authorList>
            <person name="Wagner M."/>
        </authorList>
    </citation>
    <scope>NUCLEOTIDE SEQUENCE [LARGE SCALE GENOMIC DNA]</scope>
    <source>
        <strain evidence="7 8">Nm 57</strain>
    </source>
</reference>
<keyword evidence="5" id="KW-0460">Magnesium</keyword>
<dbReference type="InterPro" id="IPR022907">
    <property type="entry name" value="VapC_family"/>
</dbReference>
<feature type="binding site" evidence="5">
    <location>
        <position position="105"/>
    </location>
    <ligand>
        <name>Mg(2+)</name>
        <dbReference type="ChEBI" id="CHEBI:18420"/>
    </ligand>
</feature>
<evidence type="ECO:0000256" key="1">
    <source>
        <dbReference type="ARBA" id="ARBA00022649"/>
    </source>
</evidence>
<keyword evidence="1 5" id="KW-1277">Toxin-antitoxin system</keyword>
<keyword evidence="4 5" id="KW-0378">Hydrolase</keyword>
<dbReference type="EC" id="3.1.-.-" evidence="5"/>
<keyword evidence="2 5" id="KW-0540">Nuclease</keyword>
<feature type="domain" description="PIN" evidence="6">
    <location>
        <begin position="4"/>
        <end position="126"/>
    </location>
</feature>
<gene>
    <name evidence="5" type="primary">vapC</name>
    <name evidence="7" type="ORF">C8R14_12036</name>
</gene>
<proteinExistence type="inferred from homology"/>
<dbReference type="HAMAP" id="MF_00265">
    <property type="entry name" value="VapC_Nob1"/>
    <property type="match status" value="1"/>
</dbReference>
<sequence length="142" mass="15818">MRALLDVNVLIALLDAGHVHHVRASQWLEQEIIHGWASCPLTQNGCLRIMTQPAYPEALSLAAVASRLAQAIAHPTHAFVADDYSLLDAEQVNWQQMLGHWQIIDSYLLGLAVRHHCRFVSFDSRLNPDIVSGASQQHIVIL</sequence>
<keyword evidence="8" id="KW-1185">Reference proteome</keyword>
<comment type="caution">
    <text evidence="7">The sequence shown here is derived from an EMBL/GenBank/DDBJ whole genome shotgun (WGS) entry which is preliminary data.</text>
</comment>
<dbReference type="RefSeq" id="WP_011634415.1">
    <property type="nucleotide sequence ID" value="NZ_FMTW01000033.1"/>
</dbReference>
<evidence type="ECO:0000259" key="6">
    <source>
        <dbReference type="Pfam" id="PF01850"/>
    </source>
</evidence>
<dbReference type="Pfam" id="PF01850">
    <property type="entry name" value="PIN"/>
    <property type="match status" value="1"/>
</dbReference>
<dbReference type="InterPro" id="IPR006226">
    <property type="entry name" value="Mtu_PIN"/>
</dbReference>
<dbReference type="EMBL" id="QICQ01000020">
    <property type="protein sequence ID" value="PXV79825.1"/>
    <property type="molecule type" value="Genomic_DNA"/>
</dbReference>
<evidence type="ECO:0000256" key="4">
    <source>
        <dbReference type="ARBA" id="ARBA00022801"/>
    </source>
</evidence>
<dbReference type="SUPFAM" id="SSF88723">
    <property type="entry name" value="PIN domain-like"/>
    <property type="match status" value="1"/>
</dbReference>
<comment type="cofactor">
    <cofactor evidence="5">
        <name>Mg(2+)</name>
        <dbReference type="ChEBI" id="CHEBI:18420"/>
    </cofactor>
</comment>
<name>A0ABX5M8X6_9PROT</name>
<evidence type="ECO:0000256" key="2">
    <source>
        <dbReference type="ARBA" id="ARBA00022722"/>
    </source>
</evidence>
<evidence type="ECO:0000256" key="5">
    <source>
        <dbReference type="HAMAP-Rule" id="MF_00265"/>
    </source>
</evidence>
<dbReference type="InterPro" id="IPR029060">
    <property type="entry name" value="PIN-like_dom_sf"/>
</dbReference>
<feature type="binding site" evidence="5">
    <location>
        <position position="6"/>
    </location>
    <ligand>
        <name>Mg(2+)</name>
        <dbReference type="ChEBI" id="CHEBI:18420"/>
    </ligand>
</feature>
<dbReference type="InterPro" id="IPR002716">
    <property type="entry name" value="PIN_dom"/>
</dbReference>
<keyword evidence="5" id="KW-0800">Toxin</keyword>
<evidence type="ECO:0000313" key="8">
    <source>
        <dbReference type="Proteomes" id="UP000247780"/>
    </source>
</evidence>
<comment type="function">
    <text evidence="5">Toxic component of a toxin-antitoxin (TA) system. An RNase.</text>
</comment>
<evidence type="ECO:0000313" key="7">
    <source>
        <dbReference type="EMBL" id="PXV79825.1"/>
    </source>
</evidence>
<evidence type="ECO:0000256" key="3">
    <source>
        <dbReference type="ARBA" id="ARBA00022723"/>
    </source>
</evidence>
<comment type="similarity">
    <text evidence="5">Belongs to the PINc/VapC protein family.</text>
</comment>
<keyword evidence="3 5" id="KW-0479">Metal-binding</keyword>
<protein>
    <recommendedName>
        <fullName evidence="5">Ribonuclease VapC</fullName>
        <shortName evidence="5">RNase VapC</shortName>
        <ecNumber evidence="5">3.1.-.-</ecNumber>
    </recommendedName>
    <alternativeName>
        <fullName evidence="5">Toxin VapC</fullName>
    </alternativeName>
</protein>